<dbReference type="AlphaFoldDB" id="A0A1I7ZTR3"/>
<evidence type="ECO:0000313" key="2">
    <source>
        <dbReference type="WBParaSite" id="L893_g29747.t1"/>
    </source>
</evidence>
<name>A0A1I7ZTR3_9BILA</name>
<organism evidence="1 2">
    <name type="scientific">Steinernema glaseri</name>
    <dbReference type="NCBI Taxonomy" id="37863"/>
    <lineage>
        <taxon>Eukaryota</taxon>
        <taxon>Metazoa</taxon>
        <taxon>Ecdysozoa</taxon>
        <taxon>Nematoda</taxon>
        <taxon>Chromadorea</taxon>
        <taxon>Rhabditida</taxon>
        <taxon>Tylenchina</taxon>
        <taxon>Panagrolaimomorpha</taxon>
        <taxon>Strongyloidoidea</taxon>
        <taxon>Steinernematidae</taxon>
        <taxon>Steinernema</taxon>
    </lineage>
</organism>
<accession>A0A1I7ZTR3</accession>
<proteinExistence type="predicted"/>
<protein>
    <submittedName>
        <fullName evidence="2">Uncharacterized protein</fullName>
    </submittedName>
</protein>
<sequence>MDTVPFAFSAAVAQFIPRFLYIGSLPCVPLFRGRPWNHVNLIRLSSPIWSVAAQDVHNTKYKHVFSVHIFPGEERGMCRYELVELTFGFPKVSPEEAETSLFLRSGVVNFLDWEPSSDDSLRSMSLREAFKRLVIPFCANAVSFETRRNSGFLLEVLQEMHHHQLVVSGLCLKWISAEAYREAESEFNAFLEETTRMSASKWIRKIARMISGRSALSASFSRRYEHKKGTEELLLWLETEASEEYVSLRGVSPNEL</sequence>
<evidence type="ECO:0000313" key="1">
    <source>
        <dbReference type="Proteomes" id="UP000095287"/>
    </source>
</evidence>
<dbReference type="WBParaSite" id="L893_g29747.t1">
    <property type="protein sequence ID" value="L893_g29747.t1"/>
    <property type="gene ID" value="L893_g29747"/>
</dbReference>
<dbReference type="Proteomes" id="UP000095287">
    <property type="component" value="Unplaced"/>
</dbReference>
<keyword evidence="1" id="KW-1185">Reference proteome</keyword>
<reference evidence="2" key="1">
    <citation type="submission" date="2016-11" db="UniProtKB">
        <authorList>
            <consortium name="WormBaseParasite"/>
        </authorList>
    </citation>
    <scope>IDENTIFICATION</scope>
</reference>